<evidence type="ECO:0000313" key="1">
    <source>
        <dbReference type="EMBL" id="CAE0342701.1"/>
    </source>
</evidence>
<organism evidence="1">
    <name type="scientific">Euplotes harpa</name>
    <dbReference type="NCBI Taxonomy" id="151035"/>
    <lineage>
        <taxon>Eukaryota</taxon>
        <taxon>Sar</taxon>
        <taxon>Alveolata</taxon>
        <taxon>Ciliophora</taxon>
        <taxon>Intramacronucleata</taxon>
        <taxon>Spirotrichea</taxon>
        <taxon>Hypotrichia</taxon>
        <taxon>Euplotida</taxon>
        <taxon>Euplotidae</taxon>
        <taxon>Euplotes</taxon>
    </lineage>
</organism>
<protein>
    <submittedName>
        <fullName evidence="1">Uncharacterized protein</fullName>
    </submittedName>
</protein>
<dbReference type="AlphaFoldDB" id="A0A7S3J3S6"/>
<sequence length="161" mass="18615">MTKAESTFNILKNTSNFRAPLNCKRVKVDLYDPFKQIEDEKLKMPGPGSYEESNALIDVIKRKNLKIGRYKVSKREQNPNIIKLKEKSSKMNATPGPGSYIDPLDRNKYTVAPVTNSMFKSDSLRDIYSLEHHRGPGPAFYKVKDAQQQKSYNYNPKRKWL</sequence>
<dbReference type="Pfam" id="PF07004">
    <property type="entry name" value="SHIPPO-rpt"/>
    <property type="match status" value="1"/>
</dbReference>
<name>A0A7S3J3S6_9SPIT</name>
<dbReference type="EMBL" id="HBII01003468">
    <property type="protein sequence ID" value="CAE0342701.1"/>
    <property type="molecule type" value="Transcribed_RNA"/>
</dbReference>
<gene>
    <name evidence="1" type="ORF">EHAR0213_LOCUS1608</name>
</gene>
<proteinExistence type="predicted"/>
<dbReference type="InterPro" id="IPR010736">
    <property type="entry name" value="SHIPPO-rpt"/>
</dbReference>
<reference evidence="1" key="1">
    <citation type="submission" date="2021-01" db="EMBL/GenBank/DDBJ databases">
        <authorList>
            <person name="Corre E."/>
            <person name="Pelletier E."/>
            <person name="Niang G."/>
            <person name="Scheremetjew M."/>
            <person name="Finn R."/>
            <person name="Kale V."/>
            <person name="Holt S."/>
            <person name="Cochrane G."/>
            <person name="Meng A."/>
            <person name="Brown T."/>
            <person name="Cohen L."/>
        </authorList>
    </citation>
    <scope>NUCLEOTIDE SEQUENCE</scope>
    <source>
        <strain evidence="1">FSP1.4</strain>
    </source>
</reference>
<accession>A0A7S3J3S6</accession>